<name>A0A7W6GKZ3_9HYPH</name>
<accession>A0A7W6GKZ3</accession>
<gene>
    <name evidence="1" type="ORF">GGQ64_004820</name>
</gene>
<sequence length="52" mass="5838">MASASAEDLREKLDAALPIGIYTTEEFLRVLSSPEELERETRPALFAEKTLQ</sequence>
<organism evidence="1 2">
    <name type="scientific">Mycoplana azooxidifex</name>
    <dbReference type="NCBI Taxonomy" id="1636188"/>
    <lineage>
        <taxon>Bacteria</taxon>
        <taxon>Pseudomonadati</taxon>
        <taxon>Pseudomonadota</taxon>
        <taxon>Alphaproteobacteria</taxon>
        <taxon>Hyphomicrobiales</taxon>
        <taxon>Rhizobiaceae</taxon>
        <taxon>Mycoplana</taxon>
    </lineage>
</organism>
<comment type="caution">
    <text evidence="1">The sequence shown here is derived from an EMBL/GenBank/DDBJ whole genome shotgun (WGS) entry which is preliminary data.</text>
</comment>
<dbReference type="AlphaFoldDB" id="A0A7W6GKZ3"/>
<dbReference type="RefSeq" id="WP_183807810.1">
    <property type="nucleotide sequence ID" value="NZ_JACIEE010000012.1"/>
</dbReference>
<dbReference type="Proteomes" id="UP000574761">
    <property type="component" value="Unassembled WGS sequence"/>
</dbReference>
<evidence type="ECO:0000313" key="2">
    <source>
        <dbReference type="Proteomes" id="UP000574761"/>
    </source>
</evidence>
<dbReference type="EMBL" id="JACIEE010000012">
    <property type="protein sequence ID" value="MBB3979576.1"/>
    <property type="molecule type" value="Genomic_DNA"/>
</dbReference>
<proteinExistence type="predicted"/>
<protein>
    <submittedName>
        <fullName evidence="1">Uncharacterized protein</fullName>
    </submittedName>
</protein>
<reference evidence="1 2" key="1">
    <citation type="submission" date="2020-08" db="EMBL/GenBank/DDBJ databases">
        <title>Genomic Encyclopedia of Type Strains, Phase IV (KMG-IV): sequencing the most valuable type-strain genomes for metagenomic binning, comparative biology and taxonomic classification.</title>
        <authorList>
            <person name="Goeker M."/>
        </authorList>
    </citation>
    <scope>NUCLEOTIDE SEQUENCE [LARGE SCALE GENOMIC DNA]</scope>
    <source>
        <strain evidence="1 2">DSM 100211</strain>
    </source>
</reference>
<evidence type="ECO:0000313" key="1">
    <source>
        <dbReference type="EMBL" id="MBB3979576.1"/>
    </source>
</evidence>
<keyword evidence="2" id="KW-1185">Reference proteome</keyword>